<sequence length="412" mass="45810">MDQGRSASTCSDAKTDDETVPEDCRLPVTVLSGFLGAGKTTLLNHVLNNRDDLRVAVIVNDMSDVNIDASLIANGGANLSRTEEKMVEMTNGCICCTLREDLLVEVVRLADEKRFDYLLIESTGISEPLPVAETFTFADPNGEKRSLSDISRLDTMVEFADCIILNKMDLIADEPKKDILLMEIMTKLNPRAKIITATNGQVPLNEILNTGLFSFEEARAAPGWLKEIRGEHTPETEEYGISSMTFRVHRPFHPERFWNFLHNDWMHGIVRSKGTFWLATRMQTGGTWSQAGGQVHITCAGTWLAAMIPPSLDGGKIRVPGGLGIPQKLLDQLNNNKYGDRRQELVYIGVHLNKEKINEGLTSCLVTDEEFEAGPDLWETFKDPFPSWISSSQSPADAKLLETKEPEVIARS</sequence>
<dbReference type="AlphaFoldDB" id="A0A9K3PTL9"/>
<evidence type="ECO:0000313" key="2">
    <source>
        <dbReference type="EMBL" id="KAG7359305.1"/>
    </source>
</evidence>
<evidence type="ECO:0000259" key="1">
    <source>
        <dbReference type="SMART" id="SM00833"/>
    </source>
</evidence>
<name>A0A9K3PTL9_9STRA</name>
<dbReference type="PANTHER" id="PTHR43603:SF1">
    <property type="entry name" value="ZINC-REGULATED GTPASE METALLOPROTEIN ACTIVATOR 1"/>
    <property type="match status" value="1"/>
</dbReference>
<protein>
    <submittedName>
        <fullName evidence="2">Cobalamin synthesis protein P47K</fullName>
    </submittedName>
</protein>
<dbReference type="InterPro" id="IPR011629">
    <property type="entry name" value="CobW-like_C"/>
</dbReference>
<dbReference type="PANTHER" id="PTHR43603">
    <property type="entry name" value="COBW DOMAIN-CONTAINING PROTEIN DDB_G0274527"/>
    <property type="match status" value="1"/>
</dbReference>
<dbReference type="EMBL" id="JAGRRH010000014">
    <property type="protein sequence ID" value="KAG7359305.1"/>
    <property type="molecule type" value="Genomic_DNA"/>
</dbReference>
<dbReference type="CDD" id="cd03112">
    <property type="entry name" value="CobW-like"/>
    <property type="match status" value="1"/>
</dbReference>
<dbReference type="InterPro" id="IPR051927">
    <property type="entry name" value="Zn_Chap_cDPG_Synth"/>
</dbReference>
<accession>A0A9K3PTL9</accession>
<keyword evidence="3" id="KW-1185">Reference proteome</keyword>
<gene>
    <name evidence="2" type="ORF">IV203_015894</name>
</gene>
<reference evidence="2" key="2">
    <citation type="submission" date="2021-04" db="EMBL/GenBank/DDBJ databases">
        <authorList>
            <person name="Podell S."/>
        </authorList>
    </citation>
    <scope>NUCLEOTIDE SEQUENCE</scope>
    <source>
        <strain evidence="2">Hildebrandi</strain>
    </source>
</reference>
<dbReference type="Pfam" id="PF07683">
    <property type="entry name" value="CobW_C"/>
    <property type="match status" value="1"/>
</dbReference>
<dbReference type="InterPro" id="IPR003495">
    <property type="entry name" value="CobW/HypB/UreG_nucleotide-bd"/>
</dbReference>
<dbReference type="Pfam" id="PF02492">
    <property type="entry name" value="cobW"/>
    <property type="match status" value="1"/>
</dbReference>
<dbReference type="OrthoDB" id="272672at2759"/>
<dbReference type="Proteomes" id="UP000693970">
    <property type="component" value="Unassembled WGS sequence"/>
</dbReference>
<organism evidence="2 3">
    <name type="scientific">Nitzschia inconspicua</name>
    <dbReference type="NCBI Taxonomy" id="303405"/>
    <lineage>
        <taxon>Eukaryota</taxon>
        <taxon>Sar</taxon>
        <taxon>Stramenopiles</taxon>
        <taxon>Ochrophyta</taxon>
        <taxon>Bacillariophyta</taxon>
        <taxon>Bacillariophyceae</taxon>
        <taxon>Bacillariophycidae</taxon>
        <taxon>Bacillariales</taxon>
        <taxon>Bacillariaceae</taxon>
        <taxon>Nitzschia</taxon>
    </lineage>
</organism>
<evidence type="ECO:0000313" key="3">
    <source>
        <dbReference type="Proteomes" id="UP000693970"/>
    </source>
</evidence>
<proteinExistence type="predicted"/>
<comment type="caution">
    <text evidence="2">The sequence shown here is derived from an EMBL/GenBank/DDBJ whole genome shotgun (WGS) entry which is preliminary data.</text>
</comment>
<feature type="domain" description="CobW C-terminal" evidence="1">
    <location>
        <begin position="241"/>
        <end position="365"/>
    </location>
</feature>
<dbReference type="SMART" id="SM00833">
    <property type="entry name" value="CobW_C"/>
    <property type="match status" value="1"/>
</dbReference>
<reference evidence="2" key="1">
    <citation type="journal article" date="2021" name="Sci. Rep.">
        <title>Diploid genomic architecture of Nitzschia inconspicua, an elite biomass production diatom.</title>
        <authorList>
            <person name="Oliver A."/>
            <person name="Podell S."/>
            <person name="Pinowska A."/>
            <person name="Traller J.C."/>
            <person name="Smith S.R."/>
            <person name="McClure R."/>
            <person name="Beliaev A."/>
            <person name="Bohutskyi P."/>
            <person name="Hill E.A."/>
            <person name="Rabines A."/>
            <person name="Zheng H."/>
            <person name="Allen L.Z."/>
            <person name="Kuo A."/>
            <person name="Grigoriev I.V."/>
            <person name="Allen A.E."/>
            <person name="Hazlebeck D."/>
            <person name="Allen E.E."/>
        </authorList>
    </citation>
    <scope>NUCLEOTIDE SEQUENCE</scope>
    <source>
        <strain evidence="2">Hildebrandi</strain>
    </source>
</reference>